<dbReference type="EC" id="2.7.13.3" evidence="2"/>
<dbReference type="SUPFAM" id="SSF55874">
    <property type="entry name" value="ATPase domain of HSP90 chaperone/DNA topoisomerase II/histidine kinase"/>
    <property type="match status" value="1"/>
</dbReference>
<evidence type="ECO:0000313" key="12">
    <source>
        <dbReference type="EMBL" id="KAA6302425.1"/>
    </source>
</evidence>
<evidence type="ECO:0000259" key="10">
    <source>
        <dbReference type="PROSITE" id="PS50109"/>
    </source>
</evidence>
<evidence type="ECO:0000259" key="9">
    <source>
        <dbReference type="PROSITE" id="PS01124"/>
    </source>
</evidence>
<dbReference type="GO" id="GO:0043565">
    <property type="term" value="F:sequence-specific DNA binding"/>
    <property type="evidence" value="ECO:0007669"/>
    <property type="project" value="InterPro"/>
</dbReference>
<dbReference type="GO" id="GO:0000155">
    <property type="term" value="F:phosphorelay sensor kinase activity"/>
    <property type="evidence" value="ECO:0007669"/>
    <property type="project" value="InterPro"/>
</dbReference>
<evidence type="ECO:0000256" key="2">
    <source>
        <dbReference type="ARBA" id="ARBA00012438"/>
    </source>
</evidence>
<dbReference type="PROSITE" id="PS01124">
    <property type="entry name" value="HTH_ARAC_FAMILY_2"/>
    <property type="match status" value="1"/>
</dbReference>
<dbReference type="SUPFAM" id="SSF63829">
    <property type="entry name" value="Calcium-dependent phosphotriesterase"/>
    <property type="match status" value="2"/>
</dbReference>
<evidence type="ECO:0000313" key="13">
    <source>
        <dbReference type="Proteomes" id="UP000324575"/>
    </source>
</evidence>
<dbReference type="InterPro" id="IPR018062">
    <property type="entry name" value="HTH_AraC-typ_CS"/>
</dbReference>
<dbReference type="Pfam" id="PF00512">
    <property type="entry name" value="HisKA"/>
    <property type="match status" value="1"/>
</dbReference>
<dbReference type="FunFam" id="2.130.10.10:FF:000891">
    <property type="entry name" value="Two-component system sensor histidine kinase/response regulator, hybrid (One-component system)"/>
    <property type="match status" value="1"/>
</dbReference>
<accession>A0A5M8P1V2</accession>
<feature type="domain" description="Response regulatory" evidence="11">
    <location>
        <begin position="1080"/>
        <end position="1195"/>
    </location>
</feature>
<reference evidence="12 13" key="1">
    <citation type="submission" date="2019-03" db="EMBL/GenBank/DDBJ databases">
        <title>Single cell metagenomics reveals metabolic interactions within the superorganism composed of flagellate Streblomastix strix and complex community of Bacteroidetes bacteria on its surface.</title>
        <authorList>
            <person name="Treitli S.C."/>
            <person name="Kolisko M."/>
            <person name="Husnik F."/>
            <person name="Keeling P."/>
            <person name="Hampl V."/>
        </authorList>
    </citation>
    <scope>NUCLEOTIDE SEQUENCE [LARGE SCALE GENOMIC DNA]</scope>
    <source>
        <strain evidence="12">St1</strain>
    </source>
</reference>
<dbReference type="Pfam" id="PF07495">
    <property type="entry name" value="Y_Y_Y"/>
    <property type="match status" value="1"/>
</dbReference>
<dbReference type="SMART" id="SM00387">
    <property type="entry name" value="HATPase_c"/>
    <property type="match status" value="1"/>
</dbReference>
<dbReference type="Gene3D" id="3.30.565.10">
    <property type="entry name" value="Histidine kinase-like ATPase, C-terminal domain"/>
    <property type="match status" value="1"/>
</dbReference>
<organism evidence="12 13">
    <name type="scientific">Candidatus Ordinivivax streblomastigis</name>
    <dbReference type="NCBI Taxonomy" id="2540710"/>
    <lineage>
        <taxon>Bacteria</taxon>
        <taxon>Pseudomonadati</taxon>
        <taxon>Bacteroidota</taxon>
        <taxon>Bacteroidia</taxon>
        <taxon>Bacteroidales</taxon>
        <taxon>Candidatus Ordinivivax</taxon>
    </lineage>
</organism>
<evidence type="ECO:0000256" key="3">
    <source>
        <dbReference type="ARBA" id="ARBA00022553"/>
    </source>
</evidence>
<dbReference type="InterPro" id="IPR011006">
    <property type="entry name" value="CheY-like_superfamily"/>
</dbReference>
<dbReference type="InterPro" id="IPR009057">
    <property type="entry name" value="Homeodomain-like_sf"/>
</dbReference>
<proteinExistence type="predicted"/>
<keyword evidence="5" id="KW-0238">DNA-binding</keyword>
<evidence type="ECO:0000256" key="1">
    <source>
        <dbReference type="ARBA" id="ARBA00000085"/>
    </source>
</evidence>
<feature type="modified residue" description="4-aspartylphosphate" evidence="7">
    <location>
        <position position="1128"/>
    </location>
</feature>
<keyword evidence="8" id="KW-1133">Transmembrane helix</keyword>
<dbReference type="Gene3D" id="3.40.50.2300">
    <property type="match status" value="1"/>
</dbReference>
<keyword evidence="3 7" id="KW-0597">Phosphoprotein</keyword>
<dbReference type="CDD" id="cd17574">
    <property type="entry name" value="REC_OmpR"/>
    <property type="match status" value="1"/>
</dbReference>
<dbReference type="Gene3D" id="2.130.10.10">
    <property type="entry name" value="YVTN repeat-like/Quinoprotein amine dehydrogenase"/>
    <property type="match status" value="2"/>
</dbReference>
<keyword evidence="6" id="KW-0804">Transcription</keyword>
<sequence length="1337" mass="153143">MKHFLLSVVLFAQLCGRAESTTNANYYYFSRINGEAGLSQNNVKSILQDSYGFVWLGTRNRLNRYDGNAMKTFDCYDPVQRKRNNNISALFEDRNKKMWVGTDKGIFRFDPVLETFTFFKHTTSNNVSIVDWVADIQEDANHNIWIVIPNQGIFRYHTPTRQLFHYPIGSIEMPDQGNPQCICIEQKGRVWVGTNGGGVYLYNPTNDTFTPHLGDNNGSSLKYENIYTICDYGDELVLGIHEGRLRKFNKRKNTLTDVNAPEVHYKIIRHVMHINNELWVGTQDGLFIINEQKNKVIHIQEDPMFSLSLSDNVVEKIYQDQEGGIWLGTLFGGASYLAKKSIDFDFYVPMSSSNSINSRRLREIKEDSSGNIWIASEDAGLNIFNPNKKEFKRIGPAEGLSLNNNKIILGLMVEEKQAWVGLFKNGLDIIHLPSFKIQHYSDKDLKIDEASIYAICEDRYSQLWIGNGWSVYKGNKESKEFVRMDAFGLNYIYDIIEDATGYIWVATLGNGVYRYDPSNEQIKHYLYSMQDPRSLSSNSVSNIIETSSGDIWLSTDRGGICRYNKETDDFTAYSIQDGLPDDVAYKIVEDKYHNLWFGTNKGLVRFNPQSKDVKLFSSSNGLPFNEFNYKSALAGSNGMFYFGGLNGLIAFDPYRFEENKFIPPVYITQLSINNQIIHLNTKDSPLKKSITHSQKIILNHNQTNIGFDFVALSYTAPQANKYAYKMEGIDDDWTYTSNNHSASYAKLPPGKYIFQVKGSNNDDLWNDAGTSLEIEILPPWWLSKIAIAAYLLLSILFVYYLLNRYRKRTKKRYAEKQQLYETAKEKELYSSKVEFFTNIAHEIRTPITLINGPLESMLEMDIQDPEIKKSLNIMNKSTSDLLGLINQLLDFRKVESNKFVLSIATHNITELVKSVYDRFELTAAHKHKVMTLSLPPNDVIMPVDRGAFIKILNNLFSNALRYSDRSIEVELMLDDVFVCLQVRNDGDLIPLEFREKIFDPFYRANKHPETIAGSGIGLSIAYSLTELHKGLLYYEATGEMNEFILKLPVSRQDRTEEQIPESDYILTESEAKNEKQTAEIILIVEDNEEMLAFIADKLQKHFAVEKAINGLEALKIIEEINVDMILTDVMMPGMDGFELCKSVKGNLDYSHIPIVLLTAKNDLDSKIHGLEMGADAYIEKPFSISHLITQLTTLLSNRRREREAFIRKPFLPIQHIGMNKADEQFLEKVIQHIQDNITDDIFNVETLSDKLFMSRSNLHRKIKALTKLTPIDFIRLIRLKKAAELIQSGKYRIGEVCYLVGINSSSYFIKVFQKQFGMTPKEFAKQQLSSHTASDTP</sequence>
<dbReference type="PRINTS" id="PR00344">
    <property type="entry name" value="BCTRLSENSOR"/>
</dbReference>
<dbReference type="InterPro" id="IPR004358">
    <property type="entry name" value="Sig_transdc_His_kin-like_C"/>
</dbReference>
<dbReference type="InterPro" id="IPR003594">
    <property type="entry name" value="HATPase_dom"/>
</dbReference>
<dbReference type="SMART" id="SM00388">
    <property type="entry name" value="HisKA"/>
    <property type="match status" value="1"/>
</dbReference>
<keyword evidence="12" id="KW-0418">Kinase</keyword>
<dbReference type="InterPro" id="IPR036097">
    <property type="entry name" value="HisK_dim/P_sf"/>
</dbReference>
<evidence type="ECO:0000256" key="6">
    <source>
        <dbReference type="ARBA" id="ARBA00023163"/>
    </source>
</evidence>
<dbReference type="InterPro" id="IPR005467">
    <property type="entry name" value="His_kinase_dom"/>
</dbReference>
<comment type="catalytic activity">
    <reaction evidence="1">
        <text>ATP + protein L-histidine = ADP + protein N-phospho-L-histidine.</text>
        <dbReference type="EC" id="2.7.13.3"/>
    </reaction>
</comment>
<evidence type="ECO:0000256" key="8">
    <source>
        <dbReference type="SAM" id="Phobius"/>
    </source>
</evidence>
<dbReference type="SUPFAM" id="SSF46689">
    <property type="entry name" value="Homeodomain-like"/>
    <property type="match status" value="1"/>
</dbReference>
<dbReference type="Pfam" id="PF12833">
    <property type="entry name" value="HTH_18"/>
    <property type="match status" value="1"/>
</dbReference>
<gene>
    <name evidence="12" type="ORF">EZS26_001257</name>
</gene>
<keyword evidence="8" id="KW-0812">Transmembrane</keyword>
<dbReference type="InterPro" id="IPR015943">
    <property type="entry name" value="WD40/YVTN_repeat-like_dom_sf"/>
</dbReference>
<dbReference type="FunFam" id="1.10.287.130:FF:000045">
    <property type="entry name" value="Two-component system sensor histidine kinase/response regulator"/>
    <property type="match status" value="1"/>
</dbReference>
<dbReference type="SMART" id="SM00342">
    <property type="entry name" value="HTH_ARAC"/>
    <property type="match status" value="1"/>
</dbReference>
<dbReference type="FunFam" id="1.10.10.60:FF:000284">
    <property type="entry name" value="Two-component system sensor histidine kinase/response regulator"/>
    <property type="match status" value="1"/>
</dbReference>
<dbReference type="Proteomes" id="UP000324575">
    <property type="component" value="Unassembled WGS sequence"/>
</dbReference>
<evidence type="ECO:0000259" key="11">
    <source>
        <dbReference type="PROSITE" id="PS50110"/>
    </source>
</evidence>
<dbReference type="Pfam" id="PF02518">
    <property type="entry name" value="HATPase_c"/>
    <property type="match status" value="1"/>
</dbReference>
<dbReference type="FunFam" id="2.60.40.10:FF:000791">
    <property type="entry name" value="Two-component system sensor histidine kinase/response regulator"/>
    <property type="match status" value="1"/>
</dbReference>
<feature type="domain" description="Histidine kinase" evidence="10">
    <location>
        <begin position="838"/>
        <end position="1051"/>
    </location>
</feature>
<dbReference type="Gene3D" id="1.10.287.130">
    <property type="match status" value="1"/>
</dbReference>
<dbReference type="SMART" id="SM00448">
    <property type="entry name" value="REC"/>
    <property type="match status" value="1"/>
</dbReference>
<dbReference type="PROSITE" id="PS00041">
    <property type="entry name" value="HTH_ARAC_FAMILY_1"/>
    <property type="match status" value="1"/>
</dbReference>
<dbReference type="SUPFAM" id="SSF47384">
    <property type="entry name" value="Homodimeric domain of signal transducing histidine kinase"/>
    <property type="match status" value="1"/>
</dbReference>
<protein>
    <recommendedName>
        <fullName evidence="2">histidine kinase</fullName>
        <ecNumber evidence="2">2.7.13.3</ecNumber>
    </recommendedName>
</protein>
<dbReference type="Pfam" id="PF07494">
    <property type="entry name" value="Reg_prop"/>
    <property type="match status" value="5"/>
</dbReference>
<dbReference type="GO" id="GO:0003700">
    <property type="term" value="F:DNA-binding transcription factor activity"/>
    <property type="evidence" value="ECO:0007669"/>
    <property type="project" value="InterPro"/>
</dbReference>
<dbReference type="Gene3D" id="2.60.40.10">
    <property type="entry name" value="Immunoglobulins"/>
    <property type="match status" value="1"/>
</dbReference>
<evidence type="ECO:0000256" key="4">
    <source>
        <dbReference type="ARBA" id="ARBA00023015"/>
    </source>
</evidence>
<dbReference type="EMBL" id="SNRX01000007">
    <property type="protein sequence ID" value="KAA6302425.1"/>
    <property type="molecule type" value="Genomic_DNA"/>
</dbReference>
<dbReference type="InterPro" id="IPR018060">
    <property type="entry name" value="HTH_AraC"/>
</dbReference>
<name>A0A5M8P1V2_9BACT</name>
<dbReference type="InterPro" id="IPR011047">
    <property type="entry name" value="Quinoprotein_ADH-like_sf"/>
</dbReference>
<keyword evidence="4" id="KW-0805">Transcription regulation</keyword>
<evidence type="ECO:0000256" key="7">
    <source>
        <dbReference type="PROSITE-ProRule" id="PRU00169"/>
    </source>
</evidence>
<dbReference type="InterPro" id="IPR001789">
    <property type="entry name" value="Sig_transdc_resp-reg_receiver"/>
</dbReference>
<dbReference type="PROSITE" id="PS50110">
    <property type="entry name" value="RESPONSE_REGULATORY"/>
    <property type="match status" value="1"/>
</dbReference>
<dbReference type="InterPro" id="IPR011123">
    <property type="entry name" value="Y_Y_Y"/>
</dbReference>
<dbReference type="InterPro" id="IPR003661">
    <property type="entry name" value="HisK_dim/P_dom"/>
</dbReference>
<dbReference type="Pfam" id="PF00072">
    <property type="entry name" value="Response_reg"/>
    <property type="match status" value="1"/>
</dbReference>
<dbReference type="InterPro" id="IPR036890">
    <property type="entry name" value="HATPase_C_sf"/>
</dbReference>
<feature type="domain" description="HTH araC/xylS-type" evidence="9">
    <location>
        <begin position="1227"/>
        <end position="1326"/>
    </location>
</feature>
<dbReference type="PANTHER" id="PTHR43547">
    <property type="entry name" value="TWO-COMPONENT HISTIDINE KINASE"/>
    <property type="match status" value="1"/>
</dbReference>
<dbReference type="SUPFAM" id="SSF50998">
    <property type="entry name" value="Quinoprotein alcohol dehydrogenase-like"/>
    <property type="match status" value="1"/>
</dbReference>
<dbReference type="Gene3D" id="1.10.10.60">
    <property type="entry name" value="Homeodomain-like"/>
    <property type="match status" value="2"/>
</dbReference>
<dbReference type="CDD" id="cd00082">
    <property type="entry name" value="HisKA"/>
    <property type="match status" value="1"/>
</dbReference>
<keyword evidence="12" id="KW-0808">Transferase</keyword>
<keyword evidence="8" id="KW-0472">Membrane</keyword>
<dbReference type="SUPFAM" id="SSF52172">
    <property type="entry name" value="CheY-like"/>
    <property type="match status" value="1"/>
</dbReference>
<evidence type="ECO:0000256" key="5">
    <source>
        <dbReference type="ARBA" id="ARBA00023125"/>
    </source>
</evidence>
<feature type="transmembrane region" description="Helical" evidence="8">
    <location>
        <begin position="780"/>
        <end position="802"/>
    </location>
</feature>
<dbReference type="InterPro" id="IPR011110">
    <property type="entry name" value="Reg_prop"/>
</dbReference>
<dbReference type="PANTHER" id="PTHR43547:SF2">
    <property type="entry name" value="HYBRID SIGNAL TRANSDUCTION HISTIDINE KINASE C"/>
    <property type="match status" value="1"/>
</dbReference>
<comment type="caution">
    <text evidence="12">The sequence shown here is derived from an EMBL/GenBank/DDBJ whole genome shotgun (WGS) entry which is preliminary data.</text>
</comment>
<dbReference type="InterPro" id="IPR013783">
    <property type="entry name" value="Ig-like_fold"/>
</dbReference>
<dbReference type="PROSITE" id="PS50109">
    <property type="entry name" value="HIS_KIN"/>
    <property type="match status" value="1"/>
</dbReference>